<evidence type="ECO:0000256" key="7">
    <source>
        <dbReference type="SAM" id="Phobius"/>
    </source>
</evidence>
<gene>
    <name evidence="9" type="ORF">SAMN05216192_12677</name>
</gene>
<evidence type="ECO:0000256" key="1">
    <source>
        <dbReference type="ARBA" id="ARBA00004651"/>
    </source>
</evidence>
<accession>A0A1G8XK94</accession>
<feature type="domain" description="Membrane transport protein MMPL" evidence="8">
    <location>
        <begin position="753"/>
        <end position="1039"/>
    </location>
</feature>
<dbReference type="OrthoDB" id="9782006at2"/>
<evidence type="ECO:0000313" key="10">
    <source>
        <dbReference type="Proteomes" id="UP000199050"/>
    </source>
</evidence>
<dbReference type="STRING" id="1174501.SAMN05216192_12677"/>
<dbReference type="AlphaFoldDB" id="A0A1G8XK94"/>
<proteinExistence type="inferred from homology"/>
<feature type="domain" description="Membrane transport protein MMPL" evidence="8">
    <location>
        <begin position="44"/>
        <end position="365"/>
    </location>
</feature>
<dbReference type="EMBL" id="FNDX01000026">
    <property type="protein sequence ID" value="SDJ90654.1"/>
    <property type="molecule type" value="Genomic_DNA"/>
</dbReference>
<dbReference type="RefSeq" id="WP_090716665.1">
    <property type="nucleotide sequence ID" value="NZ_CBCSKY010000027.1"/>
</dbReference>
<feature type="transmembrane region" description="Helical" evidence="7">
    <location>
        <begin position="183"/>
        <end position="200"/>
    </location>
</feature>
<keyword evidence="5 7" id="KW-1133">Transmembrane helix</keyword>
<evidence type="ECO:0000256" key="3">
    <source>
        <dbReference type="ARBA" id="ARBA00022475"/>
    </source>
</evidence>
<organism evidence="9 10">
    <name type="scientific">Paenibacillus typhae</name>
    <dbReference type="NCBI Taxonomy" id="1174501"/>
    <lineage>
        <taxon>Bacteria</taxon>
        <taxon>Bacillati</taxon>
        <taxon>Bacillota</taxon>
        <taxon>Bacilli</taxon>
        <taxon>Bacillales</taxon>
        <taxon>Paenibacillaceae</taxon>
        <taxon>Paenibacillus</taxon>
    </lineage>
</organism>
<feature type="transmembrane region" description="Helical" evidence="7">
    <location>
        <begin position="934"/>
        <end position="953"/>
    </location>
</feature>
<feature type="transmembrane region" description="Helical" evidence="7">
    <location>
        <begin position="999"/>
        <end position="1023"/>
    </location>
</feature>
<evidence type="ECO:0000313" key="9">
    <source>
        <dbReference type="EMBL" id="SDJ90654.1"/>
    </source>
</evidence>
<feature type="transmembrane region" description="Helical" evidence="7">
    <location>
        <begin position="284"/>
        <end position="304"/>
    </location>
</feature>
<feature type="transmembrane region" description="Helical" evidence="7">
    <location>
        <begin position="898"/>
        <end position="922"/>
    </location>
</feature>
<evidence type="ECO:0000256" key="4">
    <source>
        <dbReference type="ARBA" id="ARBA00022692"/>
    </source>
</evidence>
<feature type="transmembrane region" description="Helical" evidence="7">
    <location>
        <begin position="872"/>
        <end position="891"/>
    </location>
</feature>
<feature type="transmembrane region" description="Helical" evidence="7">
    <location>
        <begin position="207"/>
        <end position="225"/>
    </location>
</feature>
<dbReference type="Pfam" id="PF03176">
    <property type="entry name" value="MMPL"/>
    <property type="match status" value="2"/>
</dbReference>
<comment type="similarity">
    <text evidence="2">Belongs to the resistance-nodulation-cell division (RND) (TC 2.A.6) family. MmpL subfamily.</text>
</comment>
<feature type="transmembrane region" description="Helical" evidence="7">
    <location>
        <begin position="366"/>
        <end position="383"/>
    </location>
</feature>
<dbReference type="GO" id="GO:0005886">
    <property type="term" value="C:plasma membrane"/>
    <property type="evidence" value="ECO:0007669"/>
    <property type="project" value="UniProtKB-SubCell"/>
</dbReference>
<feature type="transmembrane region" description="Helical" evidence="7">
    <location>
        <begin position="237"/>
        <end position="256"/>
    </location>
</feature>
<protein>
    <submittedName>
        <fullName evidence="9">Putative drug exporter of the RND superfamily</fullName>
    </submittedName>
</protein>
<dbReference type="Gene3D" id="1.20.1640.10">
    <property type="entry name" value="Multidrug efflux transporter AcrB transmembrane domain"/>
    <property type="match status" value="2"/>
</dbReference>
<feature type="transmembrane region" description="Helical" evidence="7">
    <location>
        <begin position="310"/>
        <end position="334"/>
    </location>
</feature>
<evidence type="ECO:0000256" key="2">
    <source>
        <dbReference type="ARBA" id="ARBA00010157"/>
    </source>
</evidence>
<reference evidence="10" key="1">
    <citation type="submission" date="2016-10" db="EMBL/GenBank/DDBJ databases">
        <authorList>
            <person name="Varghese N."/>
            <person name="Submissions S."/>
        </authorList>
    </citation>
    <scope>NUCLEOTIDE SEQUENCE [LARGE SCALE GENOMIC DNA]</scope>
    <source>
        <strain evidence="10">CGMCC 1.11012</strain>
    </source>
</reference>
<evidence type="ECO:0000256" key="6">
    <source>
        <dbReference type="ARBA" id="ARBA00023136"/>
    </source>
</evidence>
<dbReference type="PANTHER" id="PTHR33406">
    <property type="entry name" value="MEMBRANE PROTEIN MJ1562-RELATED"/>
    <property type="match status" value="1"/>
</dbReference>
<dbReference type="SUPFAM" id="SSF82866">
    <property type="entry name" value="Multidrug efflux transporter AcrB transmembrane domain"/>
    <property type="match status" value="2"/>
</dbReference>
<comment type="subcellular location">
    <subcellularLocation>
        <location evidence="1">Cell membrane</location>
        <topology evidence="1">Multi-pass membrane protein</topology>
    </subcellularLocation>
</comment>
<keyword evidence="3" id="KW-1003">Cell membrane</keyword>
<dbReference type="Proteomes" id="UP000199050">
    <property type="component" value="Unassembled WGS sequence"/>
</dbReference>
<feature type="transmembrane region" description="Helical" evidence="7">
    <location>
        <begin position="974"/>
        <end position="993"/>
    </location>
</feature>
<dbReference type="InterPro" id="IPR004869">
    <property type="entry name" value="MMPL_dom"/>
</dbReference>
<dbReference type="Gene3D" id="1.10.287.950">
    <property type="entry name" value="Methyl-accepting chemotaxis protein"/>
    <property type="match status" value="1"/>
</dbReference>
<dbReference type="PANTHER" id="PTHR33406:SF6">
    <property type="entry name" value="MEMBRANE PROTEIN YDGH-RELATED"/>
    <property type="match status" value="1"/>
</dbReference>
<evidence type="ECO:0000259" key="8">
    <source>
        <dbReference type="Pfam" id="PF03176"/>
    </source>
</evidence>
<dbReference type="InterPro" id="IPR050545">
    <property type="entry name" value="Mycobact_MmpL"/>
</dbReference>
<evidence type="ECO:0000256" key="5">
    <source>
        <dbReference type="ARBA" id="ARBA00022989"/>
    </source>
</evidence>
<keyword evidence="10" id="KW-1185">Reference proteome</keyword>
<dbReference type="InterPro" id="IPR023908">
    <property type="entry name" value="xxxLxxG_rpt"/>
</dbReference>
<keyword evidence="6 7" id="KW-0472">Membrane</keyword>
<keyword evidence="4 7" id="KW-0812">Transmembrane</keyword>
<name>A0A1G8XK94_9BACL</name>
<dbReference type="NCBIfam" id="TIGR03057">
    <property type="entry name" value="xxxLxxG_by_4"/>
    <property type="match status" value="1"/>
</dbReference>
<sequence length="1053" mass="111532">MKTILKARWAVIAIWLAAAVVLFITAPSMSELVREKGQISVPDGYTSSRAAEIMKEVAAAKGGETLYQVALVFNKPEGLSAGDRESIRQGVEKLTAEKDALSLDAITEPFSQTELEDTLIAKDGQTIMVALSVKGGDETVKALPEKVNELLADVTADHYLTSEGLITEDTIVSSEAGLKKSEYITVVFILLILFVVFRSFVAPLVPLLTVGLSYIVSQSVVAYLVNRFDFPLSTFTQIFMVAVMFGIGTDYCILLISRFKEELASAEDTKSAIITTYRKAGGTVFYSGLAVFVGFVAIGLSKFMLYRSAVAVAVGIAIMLLALVTVVPFFMAVLGKKLFWPSRGSLEHSESRIWGAAGSFSLKRPWAALLIVAAVVVPFLVTYDGKLSFNSMDEIGPDYASVKGFNIISESFGPGESMPGRIVIKNDDRMDTPEYMGLAEKISRELEKVDGVKAVRSLSRPTGELINDFLIPVQVAALSDGLSQSNDGLSQIQSGLAEAGRQLSANEPKLKEAAAGSAKLTEGTAELKQGIAALGAGLSQIEDGIRSGAAGAGEIKAGLAQAAASAKQLAEANNALLAGYKQIGAGLTALSGGLDELQTKLEGAAAALTGLDASFTGLESSHPELLEDMNYQTIKGTVSQTGTGTAQLAAGLGQIAGQLNSASSGLNEANAGYAKAAAGQTALAQGLEQLSAGIGRLQTGLNQAAEGQSQIVGKIPAISTGLDQLQGGQQQLAEGFGQLTGQIGELTGGLSDSADGLQQITAGLSSAQDYLQQLQDAKEDELSGFFVPSEALEAEAMQQVFGTYLSDDRKVMTLDVVFAENPYSAEAIGSIPDIQDAVDRAVKGTKLENAETAISGVTSTYNDLQTISSGDYTRTVVLMLAGIFIILVLLLRSVIMPLYLIGSLLVTYITALGITEAIFVHLLDYSGITWTTPFFSFVMLIALGVDYSIFLMARFNENKTWDVLEAILHAMRNMGTVILSAVVILGGTFASMYPSGVLSMMQIATVVLAGLALYALVFLPFFVPVMVRMFGRANWWPFSVKDSGETAKHDLNL</sequence>